<comment type="caution">
    <text evidence="1">The sequence shown here is derived from an EMBL/GenBank/DDBJ whole genome shotgun (WGS) entry which is preliminary data.</text>
</comment>
<accession>A0A4Q0QHI2</accession>
<reference evidence="1 2" key="1">
    <citation type="submission" date="2018-11" db="EMBL/GenBank/DDBJ databases">
        <title>Bradyrhizobium sp. nov., isolated from effective nodules of peanut in China.</title>
        <authorList>
            <person name="Li Y."/>
        </authorList>
    </citation>
    <scope>NUCLEOTIDE SEQUENCE [LARGE SCALE GENOMIC DNA]</scope>
    <source>
        <strain evidence="1 2">CCBAU 51770</strain>
    </source>
</reference>
<protein>
    <submittedName>
        <fullName evidence="1">Uncharacterized protein</fullName>
    </submittedName>
</protein>
<organism evidence="1 2">
    <name type="scientific">Bradyrhizobium zhanjiangense</name>
    <dbReference type="NCBI Taxonomy" id="1325107"/>
    <lineage>
        <taxon>Bacteria</taxon>
        <taxon>Pseudomonadati</taxon>
        <taxon>Pseudomonadota</taxon>
        <taxon>Alphaproteobacteria</taxon>
        <taxon>Hyphomicrobiales</taxon>
        <taxon>Nitrobacteraceae</taxon>
        <taxon>Bradyrhizobium</taxon>
    </lineage>
</organism>
<proteinExistence type="predicted"/>
<dbReference type="EMBL" id="RKMK01000030">
    <property type="protein sequence ID" value="RXG90122.1"/>
    <property type="molecule type" value="Genomic_DNA"/>
</dbReference>
<dbReference type="Proteomes" id="UP000290174">
    <property type="component" value="Unassembled WGS sequence"/>
</dbReference>
<name>A0A4Q0QHI2_9BRAD</name>
<sequence>MANQQSSWALCWQIDHRLAAISGSLDDSVRDGDQAITIELGQRAHLPVPIILLPKPTAPAQNLETHRHILQ</sequence>
<evidence type="ECO:0000313" key="1">
    <source>
        <dbReference type="EMBL" id="RXG90122.1"/>
    </source>
</evidence>
<dbReference type="AlphaFoldDB" id="A0A4Q0QHI2"/>
<gene>
    <name evidence="1" type="ORF">EAS61_26480</name>
</gene>
<evidence type="ECO:0000313" key="2">
    <source>
        <dbReference type="Proteomes" id="UP000290174"/>
    </source>
</evidence>